<organism evidence="2 3">
    <name type="scientific">Thermosediminibacter litoriperuensis</name>
    <dbReference type="NCBI Taxonomy" id="291989"/>
    <lineage>
        <taxon>Bacteria</taxon>
        <taxon>Bacillati</taxon>
        <taxon>Bacillota</taxon>
        <taxon>Clostridia</taxon>
        <taxon>Thermosediminibacterales</taxon>
        <taxon>Thermosediminibacteraceae</taxon>
        <taxon>Thermosediminibacter</taxon>
    </lineage>
</organism>
<comment type="caution">
    <text evidence="2">The sequence shown here is derived from an EMBL/GenBank/DDBJ whole genome shotgun (WGS) entry which is preliminary data.</text>
</comment>
<evidence type="ECO:0000313" key="3">
    <source>
        <dbReference type="Proteomes" id="UP000322294"/>
    </source>
</evidence>
<dbReference type="Gene3D" id="3.40.630.30">
    <property type="match status" value="1"/>
</dbReference>
<dbReference type="InterPro" id="IPR000182">
    <property type="entry name" value="GNAT_dom"/>
</dbReference>
<dbReference type="AlphaFoldDB" id="A0A5S5AF25"/>
<evidence type="ECO:0000313" key="2">
    <source>
        <dbReference type="EMBL" id="TYP48135.1"/>
    </source>
</evidence>
<accession>A0A5S5AF25</accession>
<dbReference type="EMBL" id="VNHO01000042">
    <property type="protein sequence ID" value="TYP48135.1"/>
    <property type="molecule type" value="Genomic_DNA"/>
</dbReference>
<dbReference type="SUPFAM" id="SSF55729">
    <property type="entry name" value="Acyl-CoA N-acyltransferases (Nat)"/>
    <property type="match status" value="1"/>
</dbReference>
<reference evidence="2 3" key="1">
    <citation type="submission" date="2019-07" db="EMBL/GenBank/DDBJ databases">
        <title>Genomic Encyclopedia of Type Strains, Phase I: the one thousand microbial genomes (KMG-I) project.</title>
        <authorList>
            <person name="Kyrpides N."/>
        </authorList>
    </citation>
    <scope>NUCLEOTIDE SEQUENCE [LARGE SCALE GENOMIC DNA]</scope>
    <source>
        <strain evidence="2 3">DSM 16647</strain>
    </source>
</reference>
<proteinExistence type="predicted"/>
<dbReference type="InterPro" id="IPR016181">
    <property type="entry name" value="Acyl_CoA_acyltransferase"/>
</dbReference>
<dbReference type="InterPro" id="IPR051531">
    <property type="entry name" value="N-acetyltransferase"/>
</dbReference>
<dbReference type="PANTHER" id="PTHR43792">
    <property type="entry name" value="GNAT FAMILY, PUTATIVE (AFU_ORTHOLOGUE AFUA_3G00765)-RELATED-RELATED"/>
    <property type="match status" value="1"/>
</dbReference>
<keyword evidence="2" id="KW-0808">Transferase</keyword>
<dbReference type="Proteomes" id="UP000322294">
    <property type="component" value="Unassembled WGS sequence"/>
</dbReference>
<dbReference type="GO" id="GO:0016747">
    <property type="term" value="F:acyltransferase activity, transferring groups other than amino-acyl groups"/>
    <property type="evidence" value="ECO:0007669"/>
    <property type="project" value="InterPro"/>
</dbReference>
<name>A0A5S5AF25_9FIRM</name>
<dbReference type="PANTHER" id="PTHR43792:SF1">
    <property type="entry name" value="N-ACETYLTRANSFERASE DOMAIN-CONTAINING PROTEIN"/>
    <property type="match status" value="1"/>
</dbReference>
<sequence>MHKFNFSPFPEIITERLKLRQVTLDDLQELYLLKSDERVLKYLNTKPKTIEETRQFIIRLTEGILNGEWILWGITLKNHSKVIGTICLWNFSPEEKKEEIGYELMPEYQGRGIMQEAMTGVLRYGFFTLGLEAIEAFTHRQNLKSIKLLEKNKFSLQGSKQLKDHPDNVWYLLKREKYLGSFL</sequence>
<gene>
    <name evidence="2" type="ORF">LZ11_02368</name>
</gene>
<keyword evidence="3" id="KW-1185">Reference proteome</keyword>
<dbReference type="PROSITE" id="PS51186">
    <property type="entry name" value="GNAT"/>
    <property type="match status" value="1"/>
</dbReference>
<dbReference type="OrthoDB" id="9785602at2"/>
<dbReference type="Pfam" id="PF13302">
    <property type="entry name" value="Acetyltransf_3"/>
    <property type="match status" value="1"/>
</dbReference>
<evidence type="ECO:0000259" key="1">
    <source>
        <dbReference type="PROSITE" id="PS51186"/>
    </source>
</evidence>
<protein>
    <submittedName>
        <fullName evidence="2">Ribosomal-protein-alanine N-acetyltransferase</fullName>
    </submittedName>
</protein>
<feature type="domain" description="N-acetyltransferase" evidence="1">
    <location>
        <begin position="17"/>
        <end position="176"/>
    </location>
</feature>